<reference evidence="4 5" key="1">
    <citation type="submission" date="2019-03" db="EMBL/GenBank/DDBJ databases">
        <title>Subsurface microbial communities from deep shales in Ohio and West Virginia, USA.</title>
        <authorList>
            <person name="Wrighton K."/>
        </authorList>
    </citation>
    <scope>NUCLEOTIDE SEQUENCE [LARGE SCALE GENOMIC DNA]</scope>
    <source>
        <strain evidence="4 5">MSL 6dP</strain>
    </source>
</reference>
<evidence type="ECO:0000313" key="4">
    <source>
        <dbReference type="EMBL" id="TDX52344.1"/>
    </source>
</evidence>
<comment type="caution">
    <text evidence="4">The sequence shown here is derived from an EMBL/GenBank/DDBJ whole genome shotgun (WGS) entry which is preliminary data.</text>
</comment>
<keyword evidence="5" id="KW-1185">Reference proteome</keyword>
<gene>
    <name evidence="4" type="ORF">C7959_10752</name>
</gene>
<dbReference type="InterPro" id="IPR011063">
    <property type="entry name" value="TilS/TtcA_N"/>
</dbReference>
<feature type="binding site" evidence="2">
    <location>
        <position position="139"/>
    </location>
    <ligand>
        <name>ATP</name>
        <dbReference type="ChEBI" id="CHEBI:30616"/>
    </ligand>
</feature>
<dbReference type="AlphaFoldDB" id="A0A4V3GYF2"/>
<protein>
    <submittedName>
        <fullName evidence="4">tRNA(Ile)-lysidine synthase TilS/MesJ</fullName>
    </submittedName>
</protein>
<dbReference type="CDD" id="cd24138">
    <property type="entry name" value="TtcA-like"/>
    <property type="match status" value="1"/>
</dbReference>
<evidence type="ECO:0000313" key="5">
    <source>
        <dbReference type="Proteomes" id="UP000295832"/>
    </source>
</evidence>
<dbReference type="PANTHER" id="PTHR43686">
    <property type="entry name" value="SULFURTRANSFERASE-RELATED"/>
    <property type="match status" value="1"/>
</dbReference>
<keyword evidence="2" id="KW-0547">Nucleotide-binding</keyword>
<dbReference type="EMBL" id="SOEG01000007">
    <property type="protein sequence ID" value="TDX52344.1"/>
    <property type="molecule type" value="Genomic_DNA"/>
</dbReference>
<feature type="domain" description="tRNA(Ile)-lysidine/2-thiocytidine synthase N-terminal" evidence="3">
    <location>
        <begin position="29"/>
        <end position="187"/>
    </location>
</feature>
<organism evidence="4 5">
    <name type="scientific">Orenia marismortui</name>
    <dbReference type="NCBI Taxonomy" id="46469"/>
    <lineage>
        <taxon>Bacteria</taxon>
        <taxon>Bacillati</taxon>
        <taxon>Bacillota</taxon>
        <taxon>Clostridia</taxon>
        <taxon>Halanaerobiales</taxon>
        <taxon>Halobacteroidaceae</taxon>
        <taxon>Orenia</taxon>
    </lineage>
</organism>
<evidence type="ECO:0000256" key="2">
    <source>
        <dbReference type="PIRSR" id="PIRSR004976-51"/>
    </source>
</evidence>
<dbReference type="Pfam" id="PF01171">
    <property type="entry name" value="ATP_bind_3"/>
    <property type="match status" value="1"/>
</dbReference>
<dbReference type="Proteomes" id="UP000295832">
    <property type="component" value="Unassembled WGS sequence"/>
</dbReference>
<proteinExistence type="predicted"/>
<accession>A0A4V3GYF2</accession>
<feature type="binding site" evidence="2">
    <location>
        <begin position="32"/>
        <end position="34"/>
    </location>
    <ligand>
        <name>ATP</name>
        <dbReference type="ChEBI" id="CHEBI:30616"/>
    </ligand>
</feature>
<dbReference type="PANTHER" id="PTHR43686:SF1">
    <property type="entry name" value="AMINOTRAN_5 DOMAIN-CONTAINING PROTEIN"/>
    <property type="match status" value="1"/>
</dbReference>
<dbReference type="GO" id="GO:0005524">
    <property type="term" value="F:ATP binding"/>
    <property type="evidence" value="ECO:0007669"/>
    <property type="project" value="UniProtKB-KW"/>
</dbReference>
<dbReference type="GO" id="GO:0008033">
    <property type="term" value="P:tRNA processing"/>
    <property type="evidence" value="ECO:0007669"/>
    <property type="project" value="InterPro"/>
</dbReference>
<sequence>MKLSLPKSYNRKISRAIAEFDLIEEGDNILVGFSGGKDSAFLLYTLAIFQKSMAIDFKVSALTIDLGFEDDADFSEMEEYCSKLDLPYHIERTKIADVITDENTKNPCSKCAYFRKGSISEFMSEHGYNKIAYGHHYDDAVETFLMSIIYSGQIKTFEPKSYLSNSDIHVIRPLIYLREEEIIKAKEITEYNPVASPCPHDGETKREEIKQLIKSFDDSQQIFYNLASAMREGNKIELWPEELNNKAILERSRKLWNRV</sequence>
<feature type="binding site" evidence="2">
    <location>
        <position position="38"/>
    </location>
    <ligand>
        <name>ATP</name>
        <dbReference type="ChEBI" id="CHEBI:30616"/>
    </ligand>
</feature>
<feature type="binding site" evidence="2">
    <location>
        <position position="134"/>
    </location>
    <ligand>
        <name>ATP</name>
        <dbReference type="ChEBI" id="CHEBI:30616"/>
    </ligand>
</feature>
<dbReference type="PIRSF" id="PIRSF004976">
    <property type="entry name" value="ATPase_YdaO"/>
    <property type="match status" value="1"/>
</dbReference>
<dbReference type="SUPFAM" id="SSF52402">
    <property type="entry name" value="Adenine nucleotide alpha hydrolases-like"/>
    <property type="match status" value="1"/>
</dbReference>
<keyword evidence="1" id="KW-0808">Transferase</keyword>
<dbReference type="STRING" id="926561.GCA_000379025_01369"/>
<dbReference type="GO" id="GO:0016740">
    <property type="term" value="F:transferase activity"/>
    <property type="evidence" value="ECO:0007669"/>
    <property type="project" value="UniProtKB-KW"/>
</dbReference>
<dbReference type="RefSeq" id="WP_134115819.1">
    <property type="nucleotide sequence ID" value="NZ_SOEG01000007.1"/>
</dbReference>
<evidence type="ECO:0000259" key="3">
    <source>
        <dbReference type="Pfam" id="PF01171"/>
    </source>
</evidence>
<dbReference type="InterPro" id="IPR035107">
    <property type="entry name" value="tRNA_thiolation_TtcA_Ctu1"/>
</dbReference>
<name>A0A4V3GYF2_9FIRM</name>
<keyword evidence="2" id="KW-0067">ATP-binding</keyword>
<dbReference type="InterPro" id="IPR014729">
    <property type="entry name" value="Rossmann-like_a/b/a_fold"/>
</dbReference>
<feature type="binding site" evidence="2">
    <location>
        <position position="64"/>
    </location>
    <ligand>
        <name>ATP</name>
        <dbReference type="ChEBI" id="CHEBI:30616"/>
    </ligand>
</feature>
<dbReference type="Gene3D" id="3.40.50.620">
    <property type="entry name" value="HUPs"/>
    <property type="match status" value="1"/>
</dbReference>
<evidence type="ECO:0000256" key="1">
    <source>
        <dbReference type="ARBA" id="ARBA00022679"/>
    </source>
</evidence>